<dbReference type="Proteomes" id="UP001153321">
    <property type="component" value="Chromosome 3"/>
</dbReference>
<organism evidence="2 3">
    <name type="scientific">Spodoptera littoralis</name>
    <name type="common">Egyptian cotton leafworm</name>
    <dbReference type="NCBI Taxonomy" id="7109"/>
    <lineage>
        <taxon>Eukaryota</taxon>
        <taxon>Metazoa</taxon>
        <taxon>Ecdysozoa</taxon>
        <taxon>Arthropoda</taxon>
        <taxon>Hexapoda</taxon>
        <taxon>Insecta</taxon>
        <taxon>Pterygota</taxon>
        <taxon>Neoptera</taxon>
        <taxon>Endopterygota</taxon>
        <taxon>Lepidoptera</taxon>
        <taxon>Glossata</taxon>
        <taxon>Ditrysia</taxon>
        <taxon>Noctuoidea</taxon>
        <taxon>Noctuidae</taxon>
        <taxon>Amphipyrinae</taxon>
        <taxon>Spodoptera</taxon>
    </lineage>
</organism>
<gene>
    <name evidence="2" type="ORF">SPLIT_LOCUS8992</name>
</gene>
<keyword evidence="1" id="KW-0472">Membrane</keyword>
<keyword evidence="1" id="KW-1133">Transmembrane helix</keyword>
<evidence type="ECO:0000313" key="3">
    <source>
        <dbReference type="Proteomes" id="UP001153321"/>
    </source>
</evidence>
<name>A0A9P0N5Y4_SPOLI</name>
<reference evidence="2" key="1">
    <citation type="submission" date="2022-02" db="EMBL/GenBank/DDBJ databases">
        <authorList>
            <person name="King R."/>
        </authorList>
    </citation>
    <scope>NUCLEOTIDE SEQUENCE</scope>
</reference>
<feature type="transmembrane region" description="Helical" evidence="1">
    <location>
        <begin position="6"/>
        <end position="27"/>
    </location>
</feature>
<evidence type="ECO:0000313" key="2">
    <source>
        <dbReference type="EMBL" id="CAH1643638.1"/>
    </source>
</evidence>
<sequence>MDTVPIQHYVAIVIPVKFIPLSYLSSVRPSKLRGGMRYTNVPISLQRQIQLHRFREPIGINWRSSKQQFIADTVHCLLSKPSPKYVPGFTSFYLTQMRCSTRAGCGNACCYQRRNGPRYISNRNCVSSSSLVLFWFFNVNIV</sequence>
<accession>A0A9P0N5Y4</accession>
<proteinExistence type="predicted"/>
<keyword evidence="3" id="KW-1185">Reference proteome</keyword>
<dbReference type="EMBL" id="LR824534">
    <property type="protein sequence ID" value="CAH1643638.1"/>
    <property type="molecule type" value="Genomic_DNA"/>
</dbReference>
<evidence type="ECO:0000256" key="1">
    <source>
        <dbReference type="SAM" id="Phobius"/>
    </source>
</evidence>
<keyword evidence="1" id="KW-0812">Transmembrane</keyword>
<protein>
    <submittedName>
        <fullName evidence="2">Uncharacterized protein</fullName>
    </submittedName>
</protein>
<dbReference type="AlphaFoldDB" id="A0A9P0N5Y4"/>